<evidence type="ECO:0000313" key="4">
    <source>
        <dbReference type="Proteomes" id="UP000001929"/>
    </source>
</evidence>
<sequence length="430" mass="46404">MFVGMDFGTTNSAVGVVEDAGPARIVPMTSARGQESATLRSMLAFDQAVKDDQRRPLARIGQDAIDAYLDGDGETRLLQSFKSYLTSRTFTNASIFNTSFALEDLIALVVRRLSATAMAGRDAPPLRVVAGRPVRFVAEDGRGEDAFALGRLADAFARAGLGEVSFEYEPIAAAYYYERQLTRDETVLVADFGGGTSDFCLVRLGPGRAKLNRPESAILGTAGVGNAGDALDRRIVEQAIAPFFGRGGSYRSDAKILPIPSWIYGRFARWHHIGFLGTPSTLRMLREIERTADHPETIDRLVTLIEHNLGYHLYRAVEAVKIALSGAEETRFVFRHPPLLLEQTITRRAFEGWIAPELAEIAACVDGLLATTATPAGAVDRVFMTGGTSLVPAVRAIFAERFGAAKLITGGEFVSVATGLAYRAQALGAP</sequence>
<keyword evidence="2" id="KW-0067">ATP-binding</keyword>
<accession>Q2RMU0</accession>
<dbReference type="InterPro" id="IPR042054">
    <property type="entry name" value="YegD-like"/>
</dbReference>
<dbReference type="PATRIC" id="fig|269796.9.peg.3884"/>
<dbReference type="Gene3D" id="3.30.420.40">
    <property type="match status" value="3"/>
</dbReference>
<dbReference type="PANTHER" id="PTHR19375">
    <property type="entry name" value="HEAT SHOCK PROTEIN 70KDA"/>
    <property type="match status" value="1"/>
</dbReference>
<dbReference type="Proteomes" id="UP000001929">
    <property type="component" value="Chromosome"/>
</dbReference>
<dbReference type="PRINTS" id="PR00301">
    <property type="entry name" value="HEATSHOCK70"/>
</dbReference>
<dbReference type="InterPro" id="IPR013126">
    <property type="entry name" value="Hsp_70_fam"/>
</dbReference>
<dbReference type="KEGG" id="rru:Rru_A3761"/>
<dbReference type="Pfam" id="PF00012">
    <property type="entry name" value="HSP70"/>
    <property type="match status" value="1"/>
</dbReference>
<dbReference type="CDD" id="cd10231">
    <property type="entry name" value="ASKHA_NBD_HSP70_YegD-like"/>
    <property type="match status" value="1"/>
</dbReference>
<dbReference type="InterPro" id="IPR043129">
    <property type="entry name" value="ATPase_NBD"/>
</dbReference>
<proteinExistence type="predicted"/>
<dbReference type="eggNOG" id="COG0443">
    <property type="taxonomic scope" value="Bacteria"/>
</dbReference>
<protein>
    <recommendedName>
        <fullName evidence="5">Hsp70 family protein</fullName>
    </recommendedName>
</protein>
<gene>
    <name evidence="3" type="ordered locus">Rru_A3761</name>
</gene>
<dbReference type="PhylomeDB" id="Q2RMU0"/>
<dbReference type="AlphaFoldDB" id="Q2RMU0"/>
<dbReference type="GO" id="GO:0140662">
    <property type="term" value="F:ATP-dependent protein folding chaperone"/>
    <property type="evidence" value="ECO:0007669"/>
    <property type="project" value="InterPro"/>
</dbReference>
<dbReference type="Gene3D" id="3.90.640.10">
    <property type="entry name" value="Actin, Chain A, domain 4"/>
    <property type="match status" value="2"/>
</dbReference>
<dbReference type="RefSeq" id="WP_011391508.1">
    <property type="nucleotide sequence ID" value="NC_007643.1"/>
</dbReference>
<dbReference type="SUPFAM" id="SSF53067">
    <property type="entry name" value="Actin-like ATPase domain"/>
    <property type="match status" value="2"/>
</dbReference>
<name>Q2RMU0_RHORT</name>
<dbReference type="GO" id="GO:0005524">
    <property type="term" value="F:ATP binding"/>
    <property type="evidence" value="ECO:0007669"/>
    <property type="project" value="UniProtKB-KW"/>
</dbReference>
<evidence type="ECO:0000313" key="3">
    <source>
        <dbReference type="EMBL" id="ABC24555.1"/>
    </source>
</evidence>
<keyword evidence="1" id="KW-0547">Nucleotide-binding</keyword>
<dbReference type="STRING" id="269796.Rru_A3761"/>
<keyword evidence="4" id="KW-1185">Reference proteome</keyword>
<dbReference type="HOGENOM" id="CLU_033976_2_0_5"/>
<dbReference type="EMBL" id="CP000230">
    <property type="protein sequence ID" value="ABC24555.1"/>
    <property type="molecule type" value="Genomic_DNA"/>
</dbReference>
<evidence type="ECO:0008006" key="5">
    <source>
        <dbReference type="Google" id="ProtNLM"/>
    </source>
</evidence>
<reference evidence="3 4" key="1">
    <citation type="journal article" date="2011" name="Stand. Genomic Sci.">
        <title>Complete genome sequence of Rhodospirillum rubrum type strain (S1).</title>
        <authorList>
            <person name="Munk A.C."/>
            <person name="Copeland A."/>
            <person name="Lucas S."/>
            <person name="Lapidus A."/>
            <person name="Del Rio T.G."/>
            <person name="Barry K."/>
            <person name="Detter J.C."/>
            <person name="Hammon N."/>
            <person name="Israni S."/>
            <person name="Pitluck S."/>
            <person name="Brettin T."/>
            <person name="Bruce D."/>
            <person name="Han C."/>
            <person name="Tapia R."/>
            <person name="Gilna P."/>
            <person name="Schmutz J."/>
            <person name="Larimer F."/>
            <person name="Land M."/>
            <person name="Kyrpides N.C."/>
            <person name="Mavromatis K."/>
            <person name="Richardson P."/>
            <person name="Rohde M."/>
            <person name="Goker M."/>
            <person name="Klenk H.P."/>
            <person name="Zhang Y."/>
            <person name="Roberts G.P."/>
            <person name="Reslewic S."/>
            <person name="Schwartz D.C."/>
        </authorList>
    </citation>
    <scope>NUCLEOTIDE SEQUENCE [LARGE SCALE GENOMIC DNA]</scope>
    <source>
        <strain evidence="4">ATCC 11170 / ATH 1.1.1 / DSM 467 / LMG 4362 / NCIMB 8255 / S1</strain>
    </source>
</reference>
<dbReference type="EnsemblBacteria" id="ABC24555">
    <property type="protein sequence ID" value="ABC24555"/>
    <property type="gene ID" value="Rru_A3761"/>
</dbReference>
<organism evidence="3 4">
    <name type="scientific">Rhodospirillum rubrum (strain ATCC 11170 / ATH 1.1.1 / DSM 467 / LMG 4362 / NCIMB 8255 / S1)</name>
    <dbReference type="NCBI Taxonomy" id="269796"/>
    <lineage>
        <taxon>Bacteria</taxon>
        <taxon>Pseudomonadati</taxon>
        <taxon>Pseudomonadota</taxon>
        <taxon>Alphaproteobacteria</taxon>
        <taxon>Rhodospirillales</taxon>
        <taxon>Rhodospirillaceae</taxon>
        <taxon>Rhodospirillum</taxon>
    </lineage>
</organism>
<evidence type="ECO:0000256" key="1">
    <source>
        <dbReference type="ARBA" id="ARBA00022741"/>
    </source>
</evidence>
<evidence type="ECO:0000256" key="2">
    <source>
        <dbReference type="ARBA" id="ARBA00022840"/>
    </source>
</evidence>